<evidence type="ECO:0000313" key="3">
    <source>
        <dbReference type="Proteomes" id="UP000523196"/>
    </source>
</evidence>
<dbReference type="RefSeq" id="WP_182688826.1">
    <property type="nucleotide sequence ID" value="NZ_JACHTF010000023.1"/>
</dbReference>
<comment type="caution">
    <text evidence="2">The sequence shown here is derived from an EMBL/GenBank/DDBJ whole genome shotgun (WGS) entry which is preliminary data.</text>
</comment>
<gene>
    <name evidence="2" type="ORF">H4F98_15975</name>
</gene>
<dbReference type="Proteomes" id="UP000523196">
    <property type="component" value="Unassembled WGS sequence"/>
</dbReference>
<accession>A0A7W3TPG5</accession>
<proteinExistence type="predicted"/>
<protein>
    <submittedName>
        <fullName evidence="2">Uncharacterized protein</fullName>
    </submittedName>
</protein>
<name>A0A7W3TPG5_9GAMM</name>
<keyword evidence="1" id="KW-0175">Coiled coil</keyword>
<evidence type="ECO:0000256" key="1">
    <source>
        <dbReference type="SAM" id="Coils"/>
    </source>
</evidence>
<sequence length="113" mass="12434">MQDTGLAERESLGQHVRAVEDRALQEIDRALQETKELQGRLSAAARQSAAAEKSLRELIDQANIKSLEVSREASAQRARADAREGQLLALRDLPAEFRAAFPQKSRSRGKAAP</sequence>
<organism evidence="2 3">
    <name type="scientific">Marilutibacter spongiae</name>
    <dbReference type="NCBI Taxonomy" id="2025720"/>
    <lineage>
        <taxon>Bacteria</taxon>
        <taxon>Pseudomonadati</taxon>
        <taxon>Pseudomonadota</taxon>
        <taxon>Gammaproteobacteria</taxon>
        <taxon>Lysobacterales</taxon>
        <taxon>Lysobacteraceae</taxon>
        <taxon>Marilutibacter</taxon>
    </lineage>
</organism>
<evidence type="ECO:0000313" key="2">
    <source>
        <dbReference type="EMBL" id="MBB1062073.1"/>
    </source>
</evidence>
<dbReference type="EMBL" id="JACHTF010000023">
    <property type="protein sequence ID" value="MBB1062073.1"/>
    <property type="molecule type" value="Genomic_DNA"/>
</dbReference>
<feature type="coiled-coil region" evidence="1">
    <location>
        <begin position="20"/>
        <end position="61"/>
    </location>
</feature>
<dbReference type="AlphaFoldDB" id="A0A7W3TPG5"/>
<reference evidence="2 3" key="1">
    <citation type="submission" date="2020-08" db="EMBL/GenBank/DDBJ databases">
        <authorList>
            <person name="Xu S."/>
            <person name="Li A."/>
        </authorList>
    </citation>
    <scope>NUCLEOTIDE SEQUENCE [LARGE SCALE GENOMIC DNA]</scope>
    <source>
        <strain evidence="2 3">119BY6-57</strain>
    </source>
</reference>
<keyword evidence="3" id="KW-1185">Reference proteome</keyword>